<evidence type="ECO:0000256" key="4">
    <source>
        <dbReference type="ARBA" id="ARBA00022777"/>
    </source>
</evidence>
<name>A0A8T0JRD4_PHAAN</name>
<dbReference type="Gene3D" id="3.30.200.20">
    <property type="entry name" value="Phosphorylase Kinase, domain 1"/>
    <property type="match status" value="1"/>
</dbReference>
<evidence type="ECO:0000256" key="8">
    <source>
        <dbReference type="RuleBase" id="RU367134"/>
    </source>
</evidence>
<dbReference type="PROSITE" id="PS51808">
    <property type="entry name" value="CHCH"/>
    <property type="match status" value="1"/>
</dbReference>
<dbReference type="CDD" id="cd14007">
    <property type="entry name" value="STKc_Aurora"/>
    <property type="match status" value="1"/>
</dbReference>
<dbReference type="FunFam" id="3.30.200.20:FF:000042">
    <property type="entry name" value="Aurora kinase A"/>
    <property type="match status" value="1"/>
</dbReference>
<feature type="binding site" evidence="6 7">
    <location>
        <position position="43"/>
    </location>
    <ligand>
        <name>ATP</name>
        <dbReference type="ChEBI" id="CHEBI:30616"/>
    </ligand>
</feature>
<keyword evidence="3 6" id="KW-0547">Nucleotide-binding</keyword>
<comment type="similarity">
    <text evidence="8">Belongs to the protein kinase superfamily. Ser/Thr protein kinase family. Aurora subfamily.</text>
</comment>
<reference evidence="10 11" key="1">
    <citation type="submission" date="2020-05" db="EMBL/GenBank/DDBJ databases">
        <title>Vigna angularis (adzuki bean) Var. LongXiaoDou No. 4 denovo assembly.</title>
        <authorList>
            <person name="Xiang H."/>
        </authorList>
    </citation>
    <scope>NUCLEOTIDE SEQUENCE [LARGE SCALE GENOMIC DNA]</scope>
    <source>
        <tissue evidence="10">Leaf</tissue>
    </source>
</reference>
<dbReference type="EC" id="2.7.11.1" evidence="8"/>
<comment type="catalytic activity">
    <reaction evidence="8">
        <text>L-seryl-[protein] + ATP = O-phospho-L-seryl-[protein] + ADP + H(+)</text>
        <dbReference type="Rhea" id="RHEA:17989"/>
        <dbReference type="Rhea" id="RHEA-COMP:9863"/>
        <dbReference type="Rhea" id="RHEA-COMP:11604"/>
        <dbReference type="ChEBI" id="CHEBI:15378"/>
        <dbReference type="ChEBI" id="CHEBI:29999"/>
        <dbReference type="ChEBI" id="CHEBI:30616"/>
        <dbReference type="ChEBI" id="CHEBI:83421"/>
        <dbReference type="ChEBI" id="CHEBI:456216"/>
        <dbReference type="EC" id="2.7.11.1"/>
    </reaction>
</comment>
<keyword evidence="1 8" id="KW-0723">Serine/threonine-protein kinase</keyword>
<feature type="domain" description="Protein kinase" evidence="9">
    <location>
        <begin position="14"/>
        <end position="233"/>
    </location>
</feature>
<evidence type="ECO:0000256" key="6">
    <source>
        <dbReference type="PIRSR" id="PIRSR630616-2"/>
    </source>
</evidence>
<evidence type="ECO:0000313" key="11">
    <source>
        <dbReference type="Proteomes" id="UP000743370"/>
    </source>
</evidence>
<dbReference type="EMBL" id="JABFOF010000009">
    <property type="protein sequence ID" value="KAG2380480.1"/>
    <property type="molecule type" value="Genomic_DNA"/>
</dbReference>
<dbReference type="AlphaFoldDB" id="A0A8T0JRD4"/>
<protein>
    <recommendedName>
        <fullName evidence="8">Aurora kinase</fullName>
        <ecNumber evidence="8">2.7.11.1</ecNumber>
    </recommendedName>
</protein>
<dbReference type="PROSITE" id="PS00107">
    <property type="entry name" value="PROTEIN_KINASE_ATP"/>
    <property type="match status" value="1"/>
</dbReference>
<evidence type="ECO:0000256" key="2">
    <source>
        <dbReference type="ARBA" id="ARBA00022679"/>
    </source>
</evidence>
<dbReference type="InterPro" id="IPR030616">
    <property type="entry name" value="Aur-like"/>
</dbReference>
<gene>
    <name evidence="10" type="ORF">HKW66_Vig0172590</name>
</gene>
<dbReference type="SUPFAM" id="SSF56112">
    <property type="entry name" value="Protein kinase-like (PK-like)"/>
    <property type="match status" value="1"/>
</dbReference>
<feature type="binding site" evidence="6">
    <location>
        <position position="123"/>
    </location>
    <ligand>
        <name>ATP</name>
        <dbReference type="ChEBI" id="CHEBI:30616"/>
    </ligand>
</feature>
<keyword evidence="5 6" id="KW-0067">ATP-binding</keyword>
<dbReference type="InterPro" id="IPR011009">
    <property type="entry name" value="Kinase-like_dom_sf"/>
</dbReference>
<keyword evidence="4 8" id="KW-0418">Kinase</keyword>
<comment type="catalytic activity">
    <reaction evidence="8">
        <text>L-threonyl-[protein] + ATP = O-phospho-L-threonyl-[protein] + ADP + H(+)</text>
        <dbReference type="Rhea" id="RHEA:46608"/>
        <dbReference type="Rhea" id="RHEA-COMP:11060"/>
        <dbReference type="Rhea" id="RHEA-COMP:11605"/>
        <dbReference type="ChEBI" id="CHEBI:15378"/>
        <dbReference type="ChEBI" id="CHEBI:30013"/>
        <dbReference type="ChEBI" id="CHEBI:30616"/>
        <dbReference type="ChEBI" id="CHEBI:61977"/>
        <dbReference type="ChEBI" id="CHEBI:456216"/>
        <dbReference type="EC" id="2.7.11.1"/>
    </reaction>
</comment>
<dbReference type="PROSITE" id="PS50011">
    <property type="entry name" value="PROTEIN_KINASE_DOM"/>
    <property type="match status" value="1"/>
</dbReference>
<keyword evidence="2 8" id="KW-0808">Transferase</keyword>
<evidence type="ECO:0000256" key="1">
    <source>
        <dbReference type="ARBA" id="ARBA00022527"/>
    </source>
</evidence>
<dbReference type="Gene3D" id="1.10.510.10">
    <property type="entry name" value="Transferase(Phosphotransferase) domain 1"/>
    <property type="match status" value="1"/>
</dbReference>
<organism evidence="10 11">
    <name type="scientific">Phaseolus angularis</name>
    <name type="common">Azuki bean</name>
    <name type="synonym">Vigna angularis</name>
    <dbReference type="NCBI Taxonomy" id="3914"/>
    <lineage>
        <taxon>Eukaryota</taxon>
        <taxon>Viridiplantae</taxon>
        <taxon>Streptophyta</taxon>
        <taxon>Embryophyta</taxon>
        <taxon>Tracheophyta</taxon>
        <taxon>Spermatophyta</taxon>
        <taxon>Magnoliopsida</taxon>
        <taxon>eudicotyledons</taxon>
        <taxon>Gunneridae</taxon>
        <taxon>Pentapetalae</taxon>
        <taxon>rosids</taxon>
        <taxon>fabids</taxon>
        <taxon>Fabales</taxon>
        <taxon>Fabaceae</taxon>
        <taxon>Papilionoideae</taxon>
        <taxon>50 kb inversion clade</taxon>
        <taxon>NPAAA clade</taxon>
        <taxon>indigoferoid/millettioid clade</taxon>
        <taxon>Phaseoleae</taxon>
        <taxon>Vigna</taxon>
    </lineage>
</organism>
<dbReference type="InterPro" id="IPR017441">
    <property type="entry name" value="Protein_kinase_ATP_BS"/>
</dbReference>
<comment type="caution">
    <text evidence="10">The sequence shown here is derived from an EMBL/GenBank/DDBJ whole genome shotgun (WGS) entry which is preliminary data.</text>
</comment>
<dbReference type="PANTHER" id="PTHR24350">
    <property type="entry name" value="SERINE/THREONINE-PROTEIN KINASE IAL-RELATED"/>
    <property type="match status" value="1"/>
</dbReference>
<dbReference type="Proteomes" id="UP000743370">
    <property type="component" value="Unassembled WGS sequence"/>
</dbReference>
<evidence type="ECO:0000256" key="5">
    <source>
        <dbReference type="ARBA" id="ARBA00022840"/>
    </source>
</evidence>
<evidence type="ECO:0000313" key="10">
    <source>
        <dbReference type="EMBL" id="KAG2380480.1"/>
    </source>
</evidence>
<feature type="binding site" evidence="6">
    <location>
        <position position="24"/>
    </location>
    <ligand>
        <name>ATP</name>
        <dbReference type="ChEBI" id="CHEBI:30616"/>
    </ligand>
</feature>
<evidence type="ECO:0000256" key="7">
    <source>
        <dbReference type="PROSITE-ProRule" id="PRU10141"/>
    </source>
</evidence>
<dbReference type="InterPro" id="IPR000719">
    <property type="entry name" value="Prot_kinase_dom"/>
</dbReference>
<evidence type="ECO:0000259" key="9">
    <source>
        <dbReference type="PROSITE" id="PS50011"/>
    </source>
</evidence>
<dbReference type="Pfam" id="PF00069">
    <property type="entry name" value="Pkinase"/>
    <property type="match status" value="2"/>
</dbReference>
<sequence>MGENPERQWCLSDFEIGKPLGKGKFGRVYVARERKSKFVVALKVISKEQLEKYKIHHQLRREMEIQYSLKHPNVLRLYGWFHDSENVFLILEYAHNGELYKELSRKGHFSEQQAATGRLKIADFGWSVQSRSKRHTMCGTLDYLAPEMVENKAHDYAVDNWTLGILCYEFLYGAPPFEADSQVDTFKRIMKVDLSFPSTPYVSSEAKHLISRLLVKDSSRRLSLQRIMEHPWIIKNANPIGIAAEFDMLILQCDHISLFVRVDVCYQLERYCPFLWGFGRAHGILYVVEKTRIELHMASAVDASGNPIPSSSVLMASSKHIGIRCHSENLEFLKCKKKDPNPEKCLHKGREVTRCVLGL</sequence>
<evidence type="ECO:0000256" key="3">
    <source>
        <dbReference type="ARBA" id="ARBA00022741"/>
    </source>
</evidence>
<proteinExistence type="inferred from homology"/>
<accession>A0A8T0JRD4</accession>
<dbReference type="GO" id="GO:0005524">
    <property type="term" value="F:ATP binding"/>
    <property type="evidence" value="ECO:0007669"/>
    <property type="project" value="UniProtKB-UniRule"/>
</dbReference>
<feature type="binding site" evidence="6">
    <location>
        <begin position="92"/>
        <end position="94"/>
    </location>
    <ligand>
        <name>ATP</name>
        <dbReference type="ChEBI" id="CHEBI:30616"/>
    </ligand>
</feature>
<dbReference type="GO" id="GO:0004674">
    <property type="term" value="F:protein serine/threonine kinase activity"/>
    <property type="evidence" value="ECO:0007669"/>
    <property type="project" value="UniProtKB-KW"/>
</dbReference>